<dbReference type="GeneTree" id="ENSGT01150000286916"/>
<reference evidence="2" key="2">
    <citation type="submission" date="2025-09" db="UniProtKB">
        <authorList>
            <consortium name="Ensembl"/>
        </authorList>
    </citation>
    <scope>IDENTIFICATION</scope>
</reference>
<accession>A0A8D0KLK4</accession>
<evidence type="ECO:0000313" key="3">
    <source>
        <dbReference type="Proteomes" id="UP000694421"/>
    </source>
</evidence>
<dbReference type="Ensembl" id="ENSSMRT00000030061.1">
    <property type="protein sequence ID" value="ENSSMRP00000025698.1"/>
    <property type="gene ID" value="ENSSMRG00000019859.1"/>
</dbReference>
<keyword evidence="3" id="KW-1185">Reference proteome</keyword>
<feature type="domain" description="Reverse transcriptase" evidence="1">
    <location>
        <begin position="1"/>
        <end position="201"/>
    </location>
</feature>
<dbReference type="InterPro" id="IPR000477">
    <property type="entry name" value="RT_dom"/>
</dbReference>
<name>A0A8D0KLK4_SALMN</name>
<protein>
    <recommendedName>
        <fullName evidence="1">Reverse transcriptase domain-containing protein</fullName>
    </recommendedName>
</protein>
<dbReference type="CDD" id="cd01650">
    <property type="entry name" value="RT_nLTR_like"/>
    <property type="match status" value="1"/>
</dbReference>
<dbReference type="AlphaFoldDB" id="A0A8D0KLK4"/>
<evidence type="ECO:0000259" key="1">
    <source>
        <dbReference type="PROSITE" id="PS50878"/>
    </source>
</evidence>
<evidence type="ECO:0000313" key="2">
    <source>
        <dbReference type="Ensembl" id="ENSSMRP00000025698.1"/>
    </source>
</evidence>
<sequence>MKDNIRSIIDVIEYLESHNEVQAALIFLDAEKAFDNLNWNFMFNLLDTMNFGENFTKWIRAIYTTQSAQLTINGEVTQKFSIQKGTGQGCPLSPLLFILVLEVMNRAIRQETNIEGLKIKKEEYRLRAFADDIVIILKDPMESIEKVKLVIETFGRVAGLKINEKKTKILVKNMRKKEQEDLGRKAGFDIEKKVKYLGVWLTKQNLALYQNNYVKLWSQVKQDLEIWSKLKLSLLGRISVLKMNVLPRVMFLFQSIPIIIKDEVFKKWQKDLTSFIWQGKKPRIRFKLMQDAKERGGLGLPNLKLYFAACCLSWIVKWFWLRDKRLLQLEGFDLRYGLHGCLWYDKVKVNAAFKNHYVRHALWITWSKYKSKLYPRIPMWVSPHEALFKEFGRRERWIKYEEVLSKNNETDEFSLKTREQLNQEGLEVQWLMYTQLMDVFKEDKRRMNFELERQKWEEKLEKEERGIVGVLYDFLLKIELEQEQVKDCMIKWAQNFGYNISMDQWEKLWTKDMKSTVCNMLKENIHKMMYRWYLTPFRISKMYQGMSSKCWKCKKHEGTFYHMWWTCVKTKKFWVQIHIAMQKILKTNIPFRLELFLLGIVENNVEGVNVLLQNMITAARIVYAQKWKGEILPTVDDWLVKMMELAKMDKLTNLLRIKTVDRFYRNWKPFIDFLQEMDNGLAIAGFEE</sequence>
<dbReference type="InterPro" id="IPR043502">
    <property type="entry name" value="DNA/RNA_pol_sf"/>
</dbReference>
<dbReference type="PANTHER" id="PTHR31635:SF196">
    <property type="entry name" value="REVERSE TRANSCRIPTASE DOMAIN-CONTAINING PROTEIN-RELATED"/>
    <property type="match status" value="1"/>
</dbReference>
<dbReference type="PROSITE" id="PS50878">
    <property type="entry name" value="RT_POL"/>
    <property type="match status" value="1"/>
</dbReference>
<dbReference type="Proteomes" id="UP000694421">
    <property type="component" value="Unplaced"/>
</dbReference>
<dbReference type="Pfam" id="PF00078">
    <property type="entry name" value="RVT_1"/>
    <property type="match status" value="1"/>
</dbReference>
<proteinExistence type="predicted"/>
<reference evidence="2" key="1">
    <citation type="submission" date="2025-08" db="UniProtKB">
        <authorList>
            <consortium name="Ensembl"/>
        </authorList>
    </citation>
    <scope>IDENTIFICATION</scope>
</reference>
<dbReference type="SUPFAM" id="SSF56672">
    <property type="entry name" value="DNA/RNA polymerases"/>
    <property type="match status" value="1"/>
</dbReference>
<organism evidence="2 3">
    <name type="scientific">Salvator merianae</name>
    <name type="common">Argentine black and white tegu</name>
    <name type="synonym">Tupinambis merianae</name>
    <dbReference type="NCBI Taxonomy" id="96440"/>
    <lineage>
        <taxon>Eukaryota</taxon>
        <taxon>Metazoa</taxon>
        <taxon>Chordata</taxon>
        <taxon>Craniata</taxon>
        <taxon>Vertebrata</taxon>
        <taxon>Euteleostomi</taxon>
        <taxon>Lepidosauria</taxon>
        <taxon>Squamata</taxon>
        <taxon>Bifurcata</taxon>
        <taxon>Unidentata</taxon>
        <taxon>Episquamata</taxon>
        <taxon>Laterata</taxon>
        <taxon>Teiioidea</taxon>
        <taxon>Teiidae</taxon>
        <taxon>Salvator</taxon>
    </lineage>
</organism>
<dbReference type="PANTHER" id="PTHR31635">
    <property type="entry name" value="REVERSE TRANSCRIPTASE DOMAIN-CONTAINING PROTEIN-RELATED"/>
    <property type="match status" value="1"/>
</dbReference>
<dbReference type="OMA" id="MRWIKLE"/>